<evidence type="ECO:0000256" key="1">
    <source>
        <dbReference type="SAM" id="MobiDB-lite"/>
    </source>
</evidence>
<evidence type="ECO:0000313" key="2">
    <source>
        <dbReference type="EMBL" id="JAA79649.1"/>
    </source>
</evidence>
<protein>
    <submittedName>
        <fullName evidence="2">Uncharacterized protein</fullName>
    </submittedName>
</protein>
<feature type="compositionally biased region" description="Basic residues" evidence="1">
    <location>
        <begin position="79"/>
        <end position="92"/>
    </location>
</feature>
<dbReference type="AlphaFoldDB" id="S4NRC8"/>
<reference evidence="2" key="1">
    <citation type="journal article" date="2013" name="BMC Genomics">
        <title>Unscrambling butterfly oogenesis.</title>
        <authorList>
            <person name="Carter J.M."/>
            <person name="Baker S.C."/>
            <person name="Pink R."/>
            <person name="Carter D.R."/>
            <person name="Collins A."/>
            <person name="Tomlin J."/>
            <person name="Gibbs M."/>
            <person name="Breuker C.J."/>
        </authorList>
    </citation>
    <scope>NUCLEOTIDE SEQUENCE</scope>
    <source>
        <tissue evidence="2">Ovary</tissue>
    </source>
</reference>
<feature type="region of interest" description="Disordered" evidence="1">
    <location>
        <begin position="29"/>
        <end position="92"/>
    </location>
</feature>
<organism evidence="2">
    <name type="scientific">Pararge aegeria</name>
    <name type="common">speckled wood butterfly</name>
    <dbReference type="NCBI Taxonomy" id="116150"/>
    <lineage>
        <taxon>Eukaryota</taxon>
        <taxon>Metazoa</taxon>
        <taxon>Ecdysozoa</taxon>
        <taxon>Arthropoda</taxon>
        <taxon>Hexapoda</taxon>
        <taxon>Insecta</taxon>
        <taxon>Pterygota</taxon>
        <taxon>Neoptera</taxon>
        <taxon>Endopterygota</taxon>
        <taxon>Lepidoptera</taxon>
        <taxon>Glossata</taxon>
        <taxon>Ditrysia</taxon>
        <taxon>Papilionoidea</taxon>
        <taxon>Nymphalidae</taxon>
        <taxon>Satyrinae</taxon>
        <taxon>Satyrini</taxon>
        <taxon>Parargina</taxon>
        <taxon>Pararge</taxon>
    </lineage>
</organism>
<proteinExistence type="predicted"/>
<dbReference type="EMBL" id="GAIX01012911">
    <property type="protein sequence ID" value="JAA79649.1"/>
    <property type="molecule type" value="Transcribed_RNA"/>
</dbReference>
<reference evidence="2" key="2">
    <citation type="submission" date="2013-05" db="EMBL/GenBank/DDBJ databases">
        <authorList>
            <person name="Carter J.-M."/>
            <person name="Baker S.C."/>
            <person name="Pink R."/>
            <person name="Carter D.R.F."/>
            <person name="Collins A."/>
            <person name="Tomlin J."/>
            <person name="Gibbs M."/>
            <person name="Breuker C.J."/>
        </authorList>
    </citation>
    <scope>NUCLEOTIDE SEQUENCE</scope>
    <source>
        <tissue evidence="2">Ovary</tissue>
    </source>
</reference>
<accession>S4NRC8</accession>
<name>S4NRC8_9NEOP</name>
<sequence length="92" mass="10571">MSQGCRVTRYGLPAFLMGVDELQTCRLLPSEDLRRMPHPPAARPTPTRRCRRKSADADAAGWRRRRRRGRATPPGRIAGPRRCRRSQRAAHR</sequence>